<protein>
    <submittedName>
        <fullName evidence="1">Uncharacterized protein</fullName>
    </submittedName>
</protein>
<dbReference type="EMBL" id="JBBNAF010000010">
    <property type="protein sequence ID" value="KAK9106874.1"/>
    <property type="molecule type" value="Genomic_DNA"/>
</dbReference>
<name>A0AAP0I3G6_9MAGN</name>
<keyword evidence="2" id="KW-1185">Reference proteome</keyword>
<evidence type="ECO:0000313" key="2">
    <source>
        <dbReference type="Proteomes" id="UP001420932"/>
    </source>
</evidence>
<comment type="caution">
    <text evidence="1">The sequence shown here is derived from an EMBL/GenBank/DDBJ whole genome shotgun (WGS) entry which is preliminary data.</text>
</comment>
<accession>A0AAP0I3G6</accession>
<reference evidence="1 2" key="1">
    <citation type="submission" date="2024-01" db="EMBL/GenBank/DDBJ databases">
        <title>Genome assemblies of Stephania.</title>
        <authorList>
            <person name="Yang L."/>
        </authorList>
    </citation>
    <scope>NUCLEOTIDE SEQUENCE [LARGE SCALE GENOMIC DNA]</scope>
    <source>
        <strain evidence="1">YNDBR</strain>
        <tissue evidence="1">Leaf</tissue>
    </source>
</reference>
<organism evidence="1 2">
    <name type="scientific">Stephania yunnanensis</name>
    <dbReference type="NCBI Taxonomy" id="152371"/>
    <lineage>
        <taxon>Eukaryota</taxon>
        <taxon>Viridiplantae</taxon>
        <taxon>Streptophyta</taxon>
        <taxon>Embryophyta</taxon>
        <taxon>Tracheophyta</taxon>
        <taxon>Spermatophyta</taxon>
        <taxon>Magnoliopsida</taxon>
        <taxon>Ranunculales</taxon>
        <taxon>Menispermaceae</taxon>
        <taxon>Menispermoideae</taxon>
        <taxon>Cissampelideae</taxon>
        <taxon>Stephania</taxon>
    </lineage>
</organism>
<proteinExistence type="predicted"/>
<evidence type="ECO:0000313" key="1">
    <source>
        <dbReference type="EMBL" id="KAK9106874.1"/>
    </source>
</evidence>
<gene>
    <name evidence="1" type="ORF">Syun_022885</name>
</gene>
<dbReference type="AlphaFoldDB" id="A0AAP0I3G6"/>
<sequence>MSFQHEESEVASLRVDLDGRKRVPVLDRQMDDFEDLAEKLRSYGFSDDIASVLRKGIREVLVLIRSFRGSLGDHR</sequence>
<dbReference type="Proteomes" id="UP001420932">
    <property type="component" value="Unassembled WGS sequence"/>
</dbReference>